<dbReference type="PANTHER" id="PTHR47649">
    <property type="entry name" value="RIBONUCLEASE D"/>
    <property type="match status" value="1"/>
</dbReference>
<dbReference type="InterPro" id="IPR051086">
    <property type="entry name" value="RNase_D-like"/>
</dbReference>
<protein>
    <recommendedName>
        <fullName evidence="1">3'-5' exonuclease domain-containing protein</fullName>
    </recommendedName>
</protein>
<dbReference type="GO" id="GO:0003676">
    <property type="term" value="F:nucleic acid binding"/>
    <property type="evidence" value="ECO:0007669"/>
    <property type="project" value="InterPro"/>
</dbReference>
<feature type="non-terminal residue" evidence="2">
    <location>
        <position position="231"/>
    </location>
</feature>
<dbReference type="Gene3D" id="3.30.420.10">
    <property type="entry name" value="Ribonuclease H-like superfamily/Ribonuclease H"/>
    <property type="match status" value="1"/>
</dbReference>
<dbReference type="EMBL" id="UINC01191097">
    <property type="protein sequence ID" value="SVE05561.1"/>
    <property type="molecule type" value="Genomic_DNA"/>
</dbReference>
<dbReference type="SMART" id="SM00474">
    <property type="entry name" value="35EXOc"/>
    <property type="match status" value="1"/>
</dbReference>
<dbReference type="GO" id="GO:0008408">
    <property type="term" value="F:3'-5' exonuclease activity"/>
    <property type="evidence" value="ECO:0007669"/>
    <property type="project" value="InterPro"/>
</dbReference>
<name>A0A383AD64_9ZZZZ</name>
<dbReference type="CDD" id="cd06142">
    <property type="entry name" value="RNaseD_exo"/>
    <property type="match status" value="1"/>
</dbReference>
<dbReference type="InterPro" id="IPR012337">
    <property type="entry name" value="RNaseH-like_sf"/>
</dbReference>
<feature type="domain" description="3'-5' exonuclease" evidence="1">
    <location>
        <begin position="74"/>
        <end position="230"/>
    </location>
</feature>
<sequence length="231" mass="25399">MAEGEGFEPPVQLLAARSISSRVPSTGLSHPSVSGTLAHRVCVDKSESQGFSQYIVKNSGGVALDVSPLLRLTGRVIDDAKQLADFLGALRQAKWLAIDTEADSLHSYPEKLCLLQVAIPGRVELVDPLCGMDLDALWETLADRELMMHGADYDLRLLQSGHEFVPARIFDTMLAGRLLGRERFGLADLVQHYLGITLEKGSQKANWAKRPLTSQMAEYARNDVLHLHDLV</sequence>
<evidence type="ECO:0000313" key="2">
    <source>
        <dbReference type="EMBL" id="SVE05561.1"/>
    </source>
</evidence>
<organism evidence="2">
    <name type="scientific">marine metagenome</name>
    <dbReference type="NCBI Taxonomy" id="408172"/>
    <lineage>
        <taxon>unclassified sequences</taxon>
        <taxon>metagenomes</taxon>
        <taxon>ecological metagenomes</taxon>
    </lineage>
</organism>
<dbReference type="AlphaFoldDB" id="A0A383AD64"/>
<dbReference type="SUPFAM" id="SSF53098">
    <property type="entry name" value="Ribonuclease H-like"/>
    <property type="match status" value="1"/>
</dbReference>
<evidence type="ECO:0000259" key="1">
    <source>
        <dbReference type="SMART" id="SM00474"/>
    </source>
</evidence>
<gene>
    <name evidence="2" type="ORF">METZ01_LOCUS458415</name>
</gene>
<dbReference type="Pfam" id="PF01612">
    <property type="entry name" value="DNA_pol_A_exo1"/>
    <property type="match status" value="1"/>
</dbReference>
<dbReference type="InterPro" id="IPR002562">
    <property type="entry name" value="3'-5'_exonuclease_dom"/>
</dbReference>
<proteinExistence type="predicted"/>
<reference evidence="2" key="1">
    <citation type="submission" date="2018-05" db="EMBL/GenBank/DDBJ databases">
        <authorList>
            <person name="Lanie J.A."/>
            <person name="Ng W.-L."/>
            <person name="Kazmierczak K.M."/>
            <person name="Andrzejewski T.M."/>
            <person name="Davidsen T.M."/>
            <person name="Wayne K.J."/>
            <person name="Tettelin H."/>
            <person name="Glass J.I."/>
            <person name="Rusch D."/>
            <person name="Podicherti R."/>
            <person name="Tsui H.-C.T."/>
            <person name="Winkler M.E."/>
        </authorList>
    </citation>
    <scope>NUCLEOTIDE SEQUENCE</scope>
</reference>
<accession>A0A383AD64</accession>
<dbReference type="InterPro" id="IPR036397">
    <property type="entry name" value="RNaseH_sf"/>
</dbReference>
<dbReference type="GO" id="GO:0006139">
    <property type="term" value="P:nucleobase-containing compound metabolic process"/>
    <property type="evidence" value="ECO:0007669"/>
    <property type="project" value="InterPro"/>
</dbReference>
<dbReference type="PANTHER" id="PTHR47649:SF1">
    <property type="entry name" value="RIBONUCLEASE D"/>
    <property type="match status" value="1"/>
</dbReference>